<protein>
    <submittedName>
        <fullName evidence="3">SRPBCC family protein</fullName>
    </submittedName>
</protein>
<dbReference type="CDD" id="cd08899">
    <property type="entry name" value="SRPBCC_CalC_Aha1-like_6"/>
    <property type="match status" value="1"/>
</dbReference>
<dbReference type="EMBL" id="CP136051">
    <property type="protein sequence ID" value="WOK07842.1"/>
    <property type="molecule type" value="Genomic_DNA"/>
</dbReference>
<feature type="domain" description="Activator of Hsp90 ATPase homologue 1/2-like C-terminal" evidence="2">
    <location>
        <begin position="28"/>
        <end position="138"/>
    </location>
</feature>
<keyword evidence="4" id="KW-1185">Reference proteome</keyword>
<name>A0ABZ0ITK0_9BACT</name>
<sequence>MSDLLNPGKLTNEPDGYKVVFEREFPFSSEAVWEAITNPDKLATWFMATEMEFKPGGKMVIRFPEPDNSESFGKITRIIQRKLFEYYWEEELVTWELQELGSERCLLTLTHSKVDGQWAKSVPAGWHFMLDTLEKTLEGDQATPNIPDKQDSLKAQYAEMYNHL</sequence>
<evidence type="ECO:0000313" key="4">
    <source>
        <dbReference type="Proteomes" id="UP001302349"/>
    </source>
</evidence>
<dbReference type="Proteomes" id="UP001302349">
    <property type="component" value="Chromosome"/>
</dbReference>
<evidence type="ECO:0000313" key="3">
    <source>
        <dbReference type="EMBL" id="WOK07842.1"/>
    </source>
</evidence>
<dbReference type="Pfam" id="PF08327">
    <property type="entry name" value="AHSA1"/>
    <property type="match status" value="1"/>
</dbReference>
<proteinExistence type="inferred from homology"/>
<gene>
    <name evidence="3" type="ORF">RT717_04275</name>
</gene>
<dbReference type="InterPro" id="IPR023393">
    <property type="entry name" value="START-like_dom_sf"/>
</dbReference>
<dbReference type="SUPFAM" id="SSF55961">
    <property type="entry name" value="Bet v1-like"/>
    <property type="match status" value="1"/>
</dbReference>
<dbReference type="InterPro" id="IPR013538">
    <property type="entry name" value="ASHA1/2-like_C"/>
</dbReference>
<comment type="similarity">
    <text evidence="1">Belongs to the AHA1 family.</text>
</comment>
<evidence type="ECO:0000259" key="2">
    <source>
        <dbReference type="Pfam" id="PF08327"/>
    </source>
</evidence>
<organism evidence="3 4">
    <name type="scientific">Imperialibacter roseus</name>
    <dbReference type="NCBI Taxonomy" id="1324217"/>
    <lineage>
        <taxon>Bacteria</taxon>
        <taxon>Pseudomonadati</taxon>
        <taxon>Bacteroidota</taxon>
        <taxon>Cytophagia</taxon>
        <taxon>Cytophagales</taxon>
        <taxon>Flammeovirgaceae</taxon>
        <taxon>Imperialibacter</taxon>
    </lineage>
</organism>
<dbReference type="Gene3D" id="3.30.530.20">
    <property type="match status" value="1"/>
</dbReference>
<reference evidence="3 4" key="1">
    <citation type="journal article" date="2023" name="Microbiol. Resour. Announc.">
        <title>Complete Genome Sequence of Imperialibacter roseus strain P4T.</title>
        <authorList>
            <person name="Tizabi D.R."/>
            <person name="Bachvaroff T."/>
            <person name="Hill R.T."/>
        </authorList>
    </citation>
    <scope>NUCLEOTIDE SEQUENCE [LARGE SCALE GENOMIC DNA]</scope>
    <source>
        <strain evidence="3 4">P4T</strain>
    </source>
</reference>
<accession>A0ABZ0ITK0</accession>
<evidence type="ECO:0000256" key="1">
    <source>
        <dbReference type="ARBA" id="ARBA00006817"/>
    </source>
</evidence>
<dbReference type="RefSeq" id="WP_317490491.1">
    <property type="nucleotide sequence ID" value="NZ_CP136051.1"/>
</dbReference>